<evidence type="ECO:0000313" key="6">
    <source>
        <dbReference type="Proteomes" id="UP000215902"/>
    </source>
</evidence>
<dbReference type="GO" id="GO:0032422">
    <property type="term" value="F:purine-rich negative regulatory element binding"/>
    <property type="evidence" value="ECO:0007669"/>
    <property type="project" value="InterPro"/>
</dbReference>
<dbReference type="GO" id="GO:0005634">
    <property type="term" value="C:nucleus"/>
    <property type="evidence" value="ECO:0007669"/>
    <property type="project" value="TreeGrafter"/>
</dbReference>
<protein>
    <recommendedName>
        <fullName evidence="7">Transcriptional activator protein Pur-alpha</fullName>
    </recommendedName>
</protein>
<evidence type="ECO:0000256" key="2">
    <source>
        <dbReference type="ARBA" id="ARBA00023125"/>
    </source>
</evidence>
<evidence type="ECO:0000256" key="3">
    <source>
        <dbReference type="SAM" id="MobiDB-lite"/>
    </source>
</evidence>
<comment type="similarity">
    <text evidence="1">Belongs to the PUR DNA-binding protein family.</text>
</comment>
<evidence type="ECO:0000256" key="1">
    <source>
        <dbReference type="ARBA" id="ARBA00009251"/>
    </source>
</evidence>
<proteinExistence type="inferred from homology"/>
<dbReference type="InterPro" id="IPR006628">
    <property type="entry name" value="PUR-bd_fam"/>
</dbReference>
<reference evidence="5 6" key="1">
    <citation type="submission" date="2017-06" db="EMBL/GenBank/DDBJ databases">
        <title>A platform for efficient transgenesis in Macrostomum lignano, a flatworm model organism for stem cell research.</title>
        <authorList>
            <person name="Berezikov E."/>
        </authorList>
    </citation>
    <scope>NUCLEOTIDE SEQUENCE [LARGE SCALE GENOMIC DNA]</scope>
    <source>
        <strain evidence="5">DV1</strain>
        <tissue evidence="5">Whole organism</tissue>
    </source>
</reference>
<feature type="compositionally biased region" description="Low complexity" evidence="3">
    <location>
        <begin position="8"/>
        <end position="18"/>
    </location>
</feature>
<dbReference type="SMART" id="SM00712">
    <property type="entry name" value="PUR"/>
    <property type="match status" value="3"/>
</dbReference>
<dbReference type="Pfam" id="PF04845">
    <property type="entry name" value="PurA"/>
    <property type="match status" value="1"/>
</dbReference>
<evidence type="ECO:0008006" key="7">
    <source>
        <dbReference type="Google" id="ProtNLM"/>
    </source>
</evidence>
<dbReference type="GO" id="GO:0000977">
    <property type="term" value="F:RNA polymerase II transcription regulatory region sequence-specific DNA binding"/>
    <property type="evidence" value="ECO:0007669"/>
    <property type="project" value="InterPro"/>
</dbReference>
<comment type="caution">
    <text evidence="5">The sequence shown here is derived from an EMBL/GenBank/DDBJ whole genome shotgun (WGS) entry which is preliminary data.</text>
</comment>
<dbReference type="EMBL" id="NIVC01002200">
    <property type="protein sequence ID" value="PAA60040.1"/>
    <property type="molecule type" value="Genomic_DNA"/>
</dbReference>
<accession>A0A267H331</accession>
<dbReference type="EMBL" id="NIVC01000041">
    <property type="protein sequence ID" value="PAA92721.1"/>
    <property type="molecule type" value="Genomic_DNA"/>
</dbReference>
<evidence type="ECO:0000313" key="5">
    <source>
        <dbReference type="EMBL" id="PAA92721.1"/>
    </source>
</evidence>
<dbReference type="GO" id="GO:0000981">
    <property type="term" value="F:DNA-binding transcription factor activity, RNA polymerase II-specific"/>
    <property type="evidence" value="ECO:0007669"/>
    <property type="project" value="TreeGrafter"/>
</dbReference>
<keyword evidence="2" id="KW-0238">DNA-binding</keyword>
<feature type="region of interest" description="Disordered" evidence="3">
    <location>
        <begin position="1"/>
        <end position="28"/>
    </location>
</feature>
<organism evidence="5 6">
    <name type="scientific">Macrostomum lignano</name>
    <dbReference type="NCBI Taxonomy" id="282301"/>
    <lineage>
        <taxon>Eukaryota</taxon>
        <taxon>Metazoa</taxon>
        <taxon>Spiralia</taxon>
        <taxon>Lophotrochozoa</taxon>
        <taxon>Platyhelminthes</taxon>
        <taxon>Rhabditophora</taxon>
        <taxon>Macrostomorpha</taxon>
        <taxon>Macrostomida</taxon>
        <taxon>Macrostomidae</taxon>
        <taxon>Macrostomum</taxon>
    </lineage>
</organism>
<keyword evidence="6" id="KW-1185">Reference proteome</keyword>
<dbReference type="FunFam" id="3.30.2450.30:FF:000003">
    <property type="entry name" value="Histone acetyltransferase"/>
    <property type="match status" value="1"/>
</dbReference>
<dbReference type="STRING" id="282301.A0A267H331"/>
<dbReference type="Proteomes" id="UP000215902">
    <property type="component" value="Unassembled WGS sequence"/>
</dbReference>
<name>A0A267H331_9PLAT</name>
<dbReference type="OrthoDB" id="523901at2759"/>
<dbReference type="PANTHER" id="PTHR12611">
    <property type="entry name" value="PUR-TRANSCRIPTIONAL ACTIVATOR"/>
    <property type="match status" value="1"/>
</dbReference>
<gene>
    <name evidence="4" type="ORF">BOX15_Mlig024920g1</name>
    <name evidence="5" type="ORF">BOX15_Mlig024920g2</name>
</gene>
<dbReference type="PANTHER" id="PTHR12611:SF0">
    <property type="entry name" value="PURINE-RICH BINDING PROTEIN-ALPHA, ISOFORM B"/>
    <property type="match status" value="1"/>
</dbReference>
<sequence>MAQMANNRQRQQQQQQQRGADSDEQEIASRTVQVQSKRFYLDVKQNRRGRFLKIAEVGSNGQKSRILMSMSSTTEFRDKLSELVKFYKQLEAGGATGDHGNGPRFKSESMVKDNRRYYLDLKENQRGKFLRVAQQVPQTGMRSQIAMPAEGMSELKEKLTELIEECGTDDLGDGVEQLPGPKSFRAMGKIFYFDVGANRRGTFLRVSEVHASYRTAVTVPDKCWANMRDILNELIENDSKQPAAPEAAKN</sequence>
<dbReference type="AlphaFoldDB" id="A0A267H331"/>
<evidence type="ECO:0000313" key="4">
    <source>
        <dbReference type="EMBL" id="PAA60040.1"/>
    </source>
</evidence>
<dbReference type="Gene3D" id="3.10.450.700">
    <property type="match status" value="1"/>
</dbReference>
<dbReference type="Gene3D" id="3.30.2450.30">
    <property type="match status" value="1"/>
</dbReference>